<sequence length="312" mass="35337">MGLFPSSPQKPTTAFCFDLLNFPKKVKNTLKSSGQGITGLYNDIRDQSEKSYIREDKWADLNPFVKLTCSMLQSDRKLVLGQAIRHRNDIKKVNIATTLLKKIENAKSIIDLKERRLAGVSDTQRKKELEDWVEVLRKVSLGTSLSMPTSIRCCRPPISTMLKFLLPVRSSREERLLQNYCRPAANYKWGFRIARFASKGFKTADPLYTGSNPAEKAASFILQYLANWYTIFMDIFRINDDLCYLRMLLPFCNGKLSTIVKAANKLIDGLALSLFPQAVIDGSTATSIYTDIIKYLCTMINGNNVSKDAFLN</sequence>
<proteinExistence type="predicted"/>
<name>A0ABP9Z5Y6_9FUNG</name>
<evidence type="ECO:0000313" key="1">
    <source>
        <dbReference type="EMBL" id="GAA5814543.1"/>
    </source>
</evidence>
<protein>
    <submittedName>
        <fullName evidence="1">Uncharacterized protein</fullName>
    </submittedName>
</protein>
<comment type="caution">
    <text evidence="1">The sequence shown here is derived from an EMBL/GenBank/DDBJ whole genome shotgun (WGS) entry which is preliminary data.</text>
</comment>
<evidence type="ECO:0000313" key="2">
    <source>
        <dbReference type="Proteomes" id="UP001473302"/>
    </source>
</evidence>
<dbReference type="EMBL" id="BAABUK010000021">
    <property type="protein sequence ID" value="GAA5814543.1"/>
    <property type="molecule type" value="Genomic_DNA"/>
</dbReference>
<dbReference type="Proteomes" id="UP001473302">
    <property type="component" value="Unassembled WGS sequence"/>
</dbReference>
<gene>
    <name evidence="1" type="ORF">MFLAVUS_008040</name>
</gene>
<organism evidence="1 2">
    <name type="scientific">Mucor flavus</name>
    <dbReference type="NCBI Taxonomy" id="439312"/>
    <lineage>
        <taxon>Eukaryota</taxon>
        <taxon>Fungi</taxon>
        <taxon>Fungi incertae sedis</taxon>
        <taxon>Mucoromycota</taxon>
        <taxon>Mucoromycotina</taxon>
        <taxon>Mucoromycetes</taxon>
        <taxon>Mucorales</taxon>
        <taxon>Mucorineae</taxon>
        <taxon>Mucoraceae</taxon>
        <taxon>Mucor</taxon>
    </lineage>
</organism>
<keyword evidence="2" id="KW-1185">Reference proteome</keyword>
<reference evidence="1 2" key="1">
    <citation type="submission" date="2024-04" db="EMBL/GenBank/DDBJ databases">
        <title>genome sequences of Mucor flavus KT1a and Helicostylum pulchrum KT1b strains isolated from the surface of a dry-aged beef.</title>
        <authorList>
            <person name="Toyotome T."/>
            <person name="Hosono M."/>
            <person name="Torimaru M."/>
            <person name="Fukuda K."/>
            <person name="Mikami N."/>
        </authorList>
    </citation>
    <scope>NUCLEOTIDE SEQUENCE [LARGE SCALE GENOMIC DNA]</scope>
    <source>
        <strain evidence="1 2">KT1a</strain>
    </source>
</reference>
<accession>A0ABP9Z5Y6</accession>